<feature type="compositionally biased region" description="Polar residues" evidence="1">
    <location>
        <begin position="152"/>
        <end position="161"/>
    </location>
</feature>
<evidence type="ECO:0000313" key="5">
    <source>
        <dbReference type="Proteomes" id="UP000316426"/>
    </source>
</evidence>
<accession>A0A518KBP9</accession>
<feature type="transmembrane region" description="Helical" evidence="2">
    <location>
        <begin position="65"/>
        <end position="86"/>
    </location>
</feature>
<dbReference type="PROSITE" id="PS50234">
    <property type="entry name" value="VWFA"/>
    <property type="match status" value="1"/>
</dbReference>
<dbReference type="Proteomes" id="UP000316426">
    <property type="component" value="Chromosome"/>
</dbReference>
<dbReference type="KEGG" id="bmei:Spa11_34410"/>
<protein>
    <submittedName>
        <fullName evidence="4">von Willebrand factor</fullName>
    </submittedName>
</protein>
<gene>
    <name evidence="4" type="ORF">Spa11_34410</name>
</gene>
<dbReference type="InterPro" id="IPR002035">
    <property type="entry name" value="VWF_A"/>
</dbReference>
<dbReference type="AlphaFoldDB" id="A0A518KBP9"/>
<dbReference type="SUPFAM" id="SSF53300">
    <property type="entry name" value="vWA-like"/>
    <property type="match status" value="1"/>
</dbReference>
<dbReference type="PANTHER" id="PTHR10579">
    <property type="entry name" value="CALCIUM-ACTIVATED CHLORIDE CHANNEL REGULATOR"/>
    <property type="match status" value="1"/>
</dbReference>
<evidence type="ECO:0000259" key="3">
    <source>
        <dbReference type="PROSITE" id="PS50234"/>
    </source>
</evidence>
<dbReference type="Pfam" id="PF00092">
    <property type="entry name" value="VWA"/>
    <property type="match status" value="1"/>
</dbReference>
<keyword evidence="5" id="KW-1185">Reference proteome</keyword>
<dbReference type="InterPro" id="IPR036465">
    <property type="entry name" value="vWFA_dom_sf"/>
</dbReference>
<dbReference type="InterPro" id="IPR022156">
    <property type="entry name" value="Uncharacterised_YfbK_N"/>
</dbReference>
<reference evidence="4 5" key="1">
    <citation type="submission" date="2019-02" db="EMBL/GenBank/DDBJ databases">
        <title>Deep-cultivation of Planctomycetes and their phenomic and genomic characterization uncovers novel biology.</title>
        <authorList>
            <person name="Wiegand S."/>
            <person name="Jogler M."/>
            <person name="Boedeker C."/>
            <person name="Pinto D."/>
            <person name="Vollmers J."/>
            <person name="Rivas-Marin E."/>
            <person name="Kohn T."/>
            <person name="Peeters S.H."/>
            <person name="Heuer A."/>
            <person name="Rast P."/>
            <person name="Oberbeckmann S."/>
            <person name="Bunk B."/>
            <person name="Jeske O."/>
            <person name="Meyerdierks A."/>
            <person name="Storesund J.E."/>
            <person name="Kallscheuer N."/>
            <person name="Luecker S."/>
            <person name="Lage O.M."/>
            <person name="Pohl T."/>
            <person name="Merkel B.J."/>
            <person name="Hornburger P."/>
            <person name="Mueller R.-W."/>
            <person name="Bruemmer F."/>
            <person name="Labrenz M."/>
            <person name="Spormann A.M."/>
            <person name="Op den Camp H."/>
            <person name="Overmann J."/>
            <person name="Amann R."/>
            <person name="Jetten M.S.M."/>
            <person name="Mascher T."/>
            <person name="Medema M.H."/>
            <person name="Devos D.P."/>
            <person name="Kaster A.-K."/>
            <person name="Ovreas L."/>
            <person name="Rohde M."/>
            <person name="Galperin M.Y."/>
            <person name="Jogler C."/>
        </authorList>
    </citation>
    <scope>NUCLEOTIDE SEQUENCE [LARGE SCALE GENOMIC DNA]</scope>
    <source>
        <strain evidence="4 5">Spa11</strain>
    </source>
</reference>
<dbReference type="RefSeq" id="WP_145114331.1">
    <property type="nucleotide sequence ID" value="NZ_CP036349.1"/>
</dbReference>
<feature type="domain" description="VWFA" evidence="3">
    <location>
        <begin position="418"/>
        <end position="597"/>
    </location>
</feature>
<dbReference type="Gene3D" id="3.40.50.410">
    <property type="entry name" value="von Willebrand factor, type A domain"/>
    <property type="match status" value="1"/>
</dbReference>
<dbReference type="PANTHER" id="PTHR10579:SF43">
    <property type="entry name" value="ZINC FINGER (C3HC4-TYPE RING FINGER) FAMILY PROTEIN"/>
    <property type="match status" value="1"/>
</dbReference>
<dbReference type="Pfam" id="PF12034">
    <property type="entry name" value="YfbK_C"/>
    <property type="match status" value="2"/>
</dbReference>
<evidence type="ECO:0000313" key="4">
    <source>
        <dbReference type="EMBL" id="QDV75227.1"/>
    </source>
</evidence>
<evidence type="ECO:0000256" key="2">
    <source>
        <dbReference type="SAM" id="Phobius"/>
    </source>
</evidence>
<name>A0A518KBP9_9BACT</name>
<organism evidence="4 5">
    <name type="scientific">Botrimarina mediterranea</name>
    <dbReference type="NCBI Taxonomy" id="2528022"/>
    <lineage>
        <taxon>Bacteria</taxon>
        <taxon>Pseudomonadati</taxon>
        <taxon>Planctomycetota</taxon>
        <taxon>Planctomycetia</taxon>
        <taxon>Pirellulales</taxon>
        <taxon>Lacipirellulaceae</taxon>
        <taxon>Botrimarina</taxon>
    </lineage>
</organism>
<dbReference type="SMART" id="SM00327">
    <property type="entry name" value="VWA"/>
    <property type="match status" value="1"/>
</dbReference>
<feature type="region of interest" description="Disordered" evidence="1">
    <location>
        <begin position="149"/>
        <end position="171"/>
    </location>
</feature>
<keyword evidence="2" id="KW-0472">Membrane</keyword>
<dbReference type="InterPro" id="IPR021908">
    <property type="entry name" value="YfbK_C"/>
</dbReference>
<dbReference type="InterPro" id="IPR051266">
    <property type="entry name" value="CLCR"/>
</dbReference>
<keyword evidence="2" id="KW-0812">Transmembrane</keyword>
<keyword evidence="2" id="KW-1133">Transmembrane helix</keyword>
<feature type="region of interest" description="Disordered" evidence="1">
    <location>
        <begin position="184"/>
        <end position="258"/>
    </location>
</feature>
<feature type="compositionally biased region" description="Polar residues" evidence="1">
    <location>
        <begin position="189"/>
        <end position="203"/>
    </location>
</feature>
<dbReference type="Pfam" id="PF12450">
    <property type="entry name" value="vWF_A"/>
    <property type="match status" value="1"/>
</dbReference>
<sequence>MSDPKSTADDYRDRLVDRVLAEALGEERPPDLSQAILDKVEEEKVSVVQADQVAAKKPRRLRGRLVELAIAASVVGVLATLLLPTVHTARLATRSRAVEESAPETVTIAKPDSSDLRYQSSMPMLKDSNEASPPVRLKESAEGEFIVDVTAPENSTPQKQAYPTRAPNEAGDTIAGVPIQAVPSAEAPPQSTGVSQEQSQKQLFEQLARQQAEAPSRESQRWESFSSIDQKAVAPATPAMQPAESTPSPHYLTDNFQYYAPEPSNGPYGFAGGGEAFPKPEAWRDLSSSRRSRYKEVDQAFRDRYEPIHENAFVKPVGEDALSTFSIDVDTASYANVRQYLRDLRRMPPANAVRIEELVNYFEYGYEAPKAAEEEAESEAPFAANLGCSACPWKPEHKLVRIGVKGREVAVDKRPLSNLVFLIDVSGSMNQPNKLPLVISGLNALVNKLGENDRVAIVVYAGSEGVVLPSTGGDQKDAIRAALDRMTAGGSTAGGAGLRLAYEIAERNKIVGGVNRVVLCTDGDFNVGMTGTEELAKCVETRAKETNVYLTVLGFGRGNLNDAMLEQISGRGDGNYAYIDDFKEAHRVLSSDLSKTLVTIAKDVKLQVEFNPAKVASYRLIGYENRVMAAEDFNNDAKDAGDIGAGHTVTALYEVVPVGVEEPAPPVDGLKYQSVVDSVEDEARRVELTASRQGVAVGDDAAHEAPTAFADELLTLKIRYKQPEGGASKKLEFPLEDAGDDMSVSDADADFRWAAAVAEFGMLLRNSRHVGDGSFDTVLERARGAIGDDPQGYRAEFIDLVRRAKEVSGR</sequence>
<evidence type="ECO:0000256" key="1">
    <source>
        <dbReference type="SAM" id="MobiDB-lite"/>
    </source>
</evidence>
<proteinExistence type="predicted"/>
<dbReference type="EMBL" id="CP036349">
    <property type="protein sequence ID" value="QDV75227.1"/>
    <property type="molecule type" value="Genomic_DNA"/>
</dbReference>